<dbReference type="Proteomes" id="UP000217736">
    <property type="component" value="Chromosome"/>
</dbReference>
<dbReference type="AlphaFoldDB" id="A0A1Z4EML2"/>
<keyword evidence="2" id="KW-1185">Reference proteome</keyword>
<evidence type="ECO:0000313" key="1">
    <source>
        <dbReference type="EMBL" id="BAX94243.1"/>
    </source>
</evidence>
<evidence type="ECO:0000313" key="2">
    <source>
        <dbReference type="Proteomes" id="UP000217736"/>
    </source>
</evidence>
<accession>A0A1Z4EML2</accession>
<sequence>MTERKRLTDAEYAALADDYERNPITPNEVLGVWINPSALARPQSSGGED</sequence>
<dbReference type="KEGG" id="mshg:MSG_04122"/>
<dbReference type="EMBL" id="AP018164">
    <property type="protein sequence ID" value="BAX94243.1"/>
    <property type="molecule type" value="Genomic_DNA"/>
</dbReference>
<protein>
    <recommendedName>
        <fullName evidence="3">Antitoxin</fullName>
    </recommendedName>
</protein>
<gene>
    <name evidence="1" type="ORF">MSG_04122</name>
</gene>
<evidence type="ECO:0008006" key="3">
    <source>
        <dbReference type="Google" id="ProtNLM"/>
    </source>
</evidence>
<name>A0A1Z4EML2_9MYCO</name>
<organism evidence="1 2">
    <name type="scientific">Mycobacterium shigaense</name>
    <dbReference type="NCBI Taxonomy" id="722731"/>
    <lineage>
        <taxon>Bacteria</taxon>
        <taxon>Bacillati</taxon>
        <taxon>Actinomycetota</taxon>
        <taxon>Actinomycetes</taxon>
        <taxon>Mycobacteriales</taxon>
        <taxon>Mycobacteriaceae</taxon>
        <taxon>Mycobacterium</taxon>
        <taxon>Mycobacterium simiae complex</taxon>
    </lineage>
</organism>
<proteinExistence type="predicted"/>
<reference evidence="2" key="1">
    <citation type="submission" date="2017-06" db="EMBL/GenBank/DDBJ databases">
        <title>Complete Genome Sequence of Mycobacterium shigaense.</title>
        <authorList>
            <person name="Fukano H."/>
            <person name="Yoshida M."/>
            <person name="Kazumi Y."/>
            <person name="Ogura Y."/>
            <person name="Mitarai S."/>
            <person name="Hayashi T."/>
            <person name="Hoshino Y."/>
        </authorList>
    </citation>
    <scope>NUCLEOTIDE SEQUENCE [LARGE SCALE GENOMIC DNA]</scope>
    <source>
        <strain evidence="2">UN-152</strain>
    </source>
</reference>